<organism evidence="3 4">
    <name type="scientific">Trametes cubensis</name>
    <dbReference type="NCBI Taxonomy" id="1111947"/>
    <lineage>
        <taxon>Eukaryota</taxon>
        <taxon>Fungi</taxon>
        <taxon>Dikarya</taxon>
        <taxon>Basidiomycota</taxon>
        <taxon>Agaricomycotina</taxon>
        <taxon>Agaricomycetes</taxon>
        <taxon>Polyporales</taxon>
        <taxon>Polyporaceae</taxon>
        <taxon>Trametes</taxon>
    </lineage>
</organism>
<evidence type="ECO:0000313" key="4">
    <source>
        <dbReference type="Proteomes" id="UP001215151"/>
    </source>
</evidence>
<dbReference type="InterPro" id="IPR002048">
    <property type="entry name" value="EF_hand_dom"/>
</dbReference>
<evidence type="ECO:0000313" key="3">
    <source>
        <dbReference type="EMBL" id="KAJ8495175.1"/>
    </source>
</evidence>
<feature type="domain" description="EF-hand" evidence="2">
    <location>
        <begin position="482"/>
        <end position="509"/>
    </location>
</feature>
<reference evidence="3" key="1">
    <citation type="submission" date="2022-11" db="EMBL/GenBank/DDBJ databases">
        <title>Genome Sequence of Cubamyces cubensis.</title>
        <authorList>
            <person name="Buettner E."/>
        </authorList>
    </citation>
    <scope>NUCLEOTIDE SEQUENCE</scope>
    <source>
        <strain evidence="3">MPL-01</strain>
    </source>
</reference>
<dbReference type="InterPro" id="IPR018247">
    <property type="entry name" value="EF_Hand_1_Ca_BS"/>
</dbReference>
<comment type="caution">
    <text evidence="3">The sequence shown here is derived from an EMBL/GenBank/DDBJ whole genome shotgun (WGS) entry which is preliminary data.</text>
</comment>
<dbReference type="GO" id="GO:0005509">
    <property type="term" value="F:calcium ion binding"/>
    <property type="evidence" value="ECO:0007669"/>
    <property type="project" value="InterPro"/>
</dbReference>
<name>A0AAD7XEH0_9APHY</name>
<feature type="region of interest" description="Disordered" evidence="1">
    <location>
        <begin position="1110"/>
        <end position="1166"/>
    </location>
</feature>
<dbReference type="Proteomes" id="UP001215151">
    <property type="component" value="Unassembled WGS sequence"/>
</dbReference>
<gene>
    <name evidence="3" type="ORF">ONZ51_g1851</name>
</gene>
<feature type="compositionally biased region" description="Low complexity" evidence="1">
    <location>
        <begin position="1121"/>
        <end position="1133"/>
    </location>
</feature>
<dbReference type="PROSITE" id="PS00018">
    <property type="entry name" value="EF_HAND_1"/>
    <property type="match status" value="1"/>
</dbReference>
<evidence type="ECO:0000256" key="1">
    <source>
        <dbReference type="SAM" id="MobiDB-lite"/>
    </source>
</evidence>
<dbReference type="EMBL" id="JAPEVG010000027">
    <property type="protein sequence ID" value="KAJ8495175.1"/>
    <property type="molecule type" value="Genomic_DNA"/>
</dbReference>
<keyword evidence="4" id="KW-1185">Reference proteome</keyword>
<accession>A0AAD7XEH0</accession>
<proteinExistence type="predicted"/>
<protein>
    <recommendedName>
        <fullName evidence="2">EF-hand domain-containing protein</fullName>
    </recommendedName>
</protein>
<sequence>MSLRGFLARLRRSRGKSSSVSAEAPTVPESEAVIVHKNAMDGALADLEPLQSHLDAGPSVVKSDKVIDTLGDKVDAITTSAQQAMTVIDYAVPAMNAFEQTDLAQKIERGIVHFADDIPWLMKGLDELARIHPAVTVAVLAFKAVYALETTRRENDRRVMTLYVEMKDMMVVMIQLKGVENRTHIGLDGRVLKDRLEELAEKTAKDIKDCANVCDTFLKKRLIVKVLKGPVWADKLAGFVKTFTDRKADFHFALVMHSANTITDVKRQNHEIDAKIDVVISLFDRFLTSEERRLAEEVENKGGAIRVRHNDEHLKSLLALDIEMHRGSASQTGPSNGTLVRASDVSQETTVLLDDLKWELREDINDALTRNLETFLGKFELHVSALQVALESYIREENDRIIGAVKDAMAQGPHMKIRDPELRKIWQDMNWRGNVKARLLVMTLRDHYRDVIEDAQHGSEDNAIINDGWTLEYLGPTWFQPMFEAFDDDASGYVTIAEMNKFMGLRPLQLNWSLPRWLAYWAIGWGVGAAMYTIRIKEVMGKIRLTLPHVLPLNRSAVDEYLRNTWTQTLKLILGIRSETSWILEGRFQDYFELEEQRIRSHLELIKYHIDAPETIALVLGPGRLEKSILPLLLLLLQHDYHKIQAARQIVLAESELRASRETMDRVFTAIKDRYNNLTTLFRDQKLELDTEFEKYACGLFYYRHFEDQFWNVEQLKRGRFMLNAFYDEEETDVTGFEEEKSATPSFNVYDAIDGVKSDDEGLVVSPFVNSVLGLWNGFIYSDTSYPARVMLSLRFCESSADNEDFMASGVDYSGDTYRASGVCEADDEGRITVKWTIQYSGDLDIHYQGRLSDDWTIEGRRGQSKASFDDEEFILKRIPAEYMCLRPSPAMLHSGNRLQILWRYAIACALHDIRKRNWSWMYFAWRRNVRKRFIKLKSRPFGRPIPNLEDELCRIEHECTAQDARFYYALTQRLDRIIPNHSTRQCSAPSCRGAIGGGCVICLDCVLDPDRFYAHLNFCDDPTCYNEPIHYGYTVNIHHDSSHTLLKIRAVLHAPDIPAQWNRVDNALRFIRWISGNTPPDPPMIEATRDELVASDDTEGSVYSDNEHLVDVDGQDDSNHSTPSSASSAVSAPIEDVPQNPTVENQPPEASEPGDRVSQDAVDEAGEDATVAYAESKHSRPDNTRASDDLDAASEGPVCRCKVCREPVYMGMCWFCLTCWDYVCNDCDSQLLIGCHTCGRPFPQPEWYWGSRPSDFICPRCSAHGIREHPNPDLVPRRSHVGTHQLIQCKHEIARPTKGNAEQPKISVEDRLANLEERMSGVDTKLELLQEHLLRLEQVHEVLPQTIATVLNETLMNALRSGRIVNGHSD</sequence>
<evidence type="ECO:0000259" key="2">
    <source>
        <dbReference type="PROSITE" id="PS50222"/>
    </source>
</evidence>
<dbReference type="PROSITE" id="PS50222">
    <property type="entry name" value="EF_HAND_2"/>
    <property type="match status" value="1"/>
</dbReference>